<organism evidence="1 2">
    <name type="scientific">Candidatus Roizmanbacteria bacterium RIFCSPLOWO2_01_FULL_37_16</name>
    <dbReference type="NCBI Taxonomy" id="1802058"/>
    <lineage>
        <taxon>Bacteria</taxon>
        <taxon>Candidatus Roizmaniibacteriota</taxon>
    </lineage>
</organism>
<evidence type="ECO:0008006" key="3">
    <source>
        <dbReference type="Google" id="ProtNLM"/>
    </source>
</evidence>
<dbReference type="Proteomes" id="UP000178040">
    <property type="component" value="Unassembled WGS sequence"/>
</dbReference>
<dbReference type="EMBL" id="MGAI01000013">
    <property type="protein sequence ID" value="OGK45230.1"/>
    <property type="molecule type" value="Genomic_DNA"/>
</dbReference>
<name>A0A1F7IPC5_9BACT</name>
<comment type="caution">
    <text evidence="1">The sequence shown here is derived from an EMBL/GenBank/DDBJ whole genome shotgun (WGS) entry which is preliminary data.</text>
</comment>
<proteinExistence type="predicted"/>
<gene>
    <name evidence="1" type="ORF">A3B40_03235</name>
</gene>
<evidence type="ECO:0000313" key="2">
    <source>
        <dbReference type="Proteomes" id="UP000178040"/>
    </source>
</evidence>
<evidence type="ECO:0000313" key="1">
    <source>
        <dbReference type="EMBL" id="OGK45230.1"/>
    </source>
</evidence>
<protein>
    <recommendedName>
        <fullName evidence="3">DUF218 domain-containing protein</fullName>
    </recommendedName>
</protein>
<reference evidence="1 2" key="1">
    <citation type="journal article" date="2016" name="Nat. Commun.">
        <title>Thousands of microbial genomes shed light on interconnected biogeochemical processes in an aquifer system.</title>
        <authorList>
            <person name="Anantharaman K."/>
            <person name="Brown C.T."/>
            <person name="Hug L.A."/>
            <person name="Sharon I."/>
            <person name="Castelle C.J."/>
            <person name="Probst A.J."/>
            <person name="Thomas B.C."/>
            <person name="Singh A."/>
            <person name="Wilkins M.J."/>
            <person name="Karaoz U."/>
            <person name="Brodie E.L."/>
            <person name="Williams K.H."/>
            <person name="Hubbard S.S."/>
            <person name="Banfield J.F."/>
        </authorList>
    </citation>
    <scope>NUCLEOTIDE SEQUENCE [LARGE SCALE GENOMIC DNA]</scope>
</reference>
<dbReference type="AlphaFoldDB" id="A0A1F7IPC5"/>
<sequence>MTKKTELINRVLLENKKDIYEMIGTSKVIDKIFLRVFYLISKWRLLYDKLDKMQNADVIFAFSFGLGKNDSLGQTNRALVYVTRSIHKKTSIPIFAQWEIAEELKLVGIKTSFSAYPKKGFLTTKGVVDQFLNHDKKRKIKKVIVVAHPDHQFRCGELLKKLGYKVYFPRISEYLPKDGWKHFNCDNFGYWKDSAQPWTTSRKLYIKHEIYTRINSYYKNEL</sequence>
<accession>A0A1F7IPC5</accession>